<accession>A0A5P2W0E2</accession>
<evidence type="ECO:0000313" key="3">
    <source>
        <dbReference type="Proteomes" id="UP000325763"/>
    </source>
</evidence>
<dbReference type="AlphaFoldDB" id="A0A5P2W0E2"/>
<reference evidence="2 3" key="1">
    <citation type="submission" date="2017-09" db="EMBL/GenBank/DDBJ databases">
        <title>Streptomyces genome completion.</title>
        <authorList>
            <person name="Lee N."/>
            <person name="Cho B.-K."/>
        </authorList>
    </citation>
    <scope>NUCLEOTIDE SEQUENCE [LARGE SCALE GENOMIC DNA]</scope>
    <source>
        <strain evidence="2 3">ATCC 14899</strain>
    </source>
</reference>
<organism evidence="2 3">
    <name type="scientific">Streptomyces nodosus</name>
    <dbReference type="NCBI Taxonomy" id="40318"/>
    <lineage>
        <taxon>Bacteria</taxon>
        <taxon>Bacillati</taxon>
        <taxon>Actinomycetota</taxon>
        <taxon>Actinomycetes</taxon>
        <taxon>Kitasatosporales</taxon>
        <taxon>Streptomycetaceae</taxon>
        <taxon>Streptomyces</taxon>
    </lineage>
</organism>
<name>A0A5P2W0E2_9ACTN</name>
<proteinExistence type="predicted"/>
<evidence type="ECO:0000313" key="2">
    <source>
        <dbReference type="EMBL" id="QEV39128.1"/>
    </source>
</evidence>
<dbReference type="Proteomes" id="UP000325763">
    <property type="component" value="Chromosome"/>
</dbReference>
<feature type="compositionally biased region" description="Low complexity" evidence="1">
    <location>
        <begin position="11"/>
        <end position="23"/>
    </location>
</feature>
<protein>
    <submittedName>
        <fullName evidence="2">Uncharacterized protein</fullName>
    </submittedName>
</protein>
<dbReference type="KEGG" id="snq:CP978_11645"/>
<evidence type="ECO:0000256" key="1">
    <source>
        <dbReference type="SAM" id="MobiDB-lite"/>
    </source>
</evidence>
<feature type="region of interest" description="Disordered" evidence="1">
    <location>
        <begin position="71"/>
        <end position="90"/>
    </location>
</feature>
<feature type="compositionally biased region" description="Low complexity" evidence="1">
    <location>
        <begin position="40"/>
        <end position="49"/>
    </location>
</feature>
<sequence>MLGASTHSWPSGAAFDAASGAGAREPRRGAEQEARPRPSRAPVAAPPSARARRRVIALSVMAGTLGVRAARRAGAHGVVARTSDTAARAR</sequence>
<feature type="compositionally biased region" description="Basic and acidic residues" evidence="1">
    <location>
        <begin position="24"/>
        <end position="36"/>
    </location>
</feature>
<gene>
    <name evidence="2" type="ORF">CP978_11645</name>
</gene>
<feature type="region of interest" description="Disordered" evidence="1">
    <location>
        <begin position="1"/>
        <end position="52"/>
    </location>
</feature>
<dbReference type="EMBL" id="CP023747">
    <property type="protein sequence ID" value="QEV39128.1"/>
    <property type="molecule type" value="Genomic_DNA"/>
</dbReference>